<organism evidence="2 3">
    <name type="scientific">Halalkalibacter okhensis</name>
    <dbReference type="NCBI Taxonomy" id="333138"/>
    <lineage>
        <taxon>Bacteria</taxon>
        <taxon>Bacillati</taxon>
        <taxon>Bacillota</taxon>
        <taxon>Bacilli</taxon>
        <taxon>Bacillales</taxon>
        <taxon>Bacillaceae</taxon>
        <taxon>Halalkalibacter</taxon>
    </lineage>
</organism>
<dbReference type="InterPro" id="IPR029068">
    <property type="entry name" value="Glyas_Bleomycin-R_OHBP_Dase"/>
</dbReference>
<accession>A0A0B0IDN2</accession>
<dbReference type="SUPFAM" id="SSF54593">
    <property type="entry name" value="Glyoxalase/Bleomycin resistance protein/Dihydroxybiphenyl dioxygenase"/>
    <property type="match status" value="2"/>
</dbReference>
<dbReference type="OrthoDB" id="9792626at2"/>
<evidence type="ECO:0000313" key="2">
    <source>
        <dbReference type="EMBL" id="KHF38977.1"/>
    </source>
</evidence>
<gene>
    <name evidence="2" type="ORF">LQ50_18250</name>
</gene>
<name>A0A0B0IDN2_9BACI</name>
<dbReference type="STRING" id="333138.LQ50_18250"/>
<dbReference type="Proteomes" id="UP000030832">
    <property type="component" value="Unassembled WGS sequence"/>
</dbReference>
<dbReference type="InterPro" id="IPR004360">
    <property type="entry name" value="Glyas_Fos-R_dOase_dom"/>
</dbReference>
<dbReference type="AlphaFoldDB" id="A0A0B0IDN2"/>
<protein>
    <submittedName>
        <fullName evidence="2">Glyoxalase</fullName>
    </submittedName>
</protein>
<dbReference type="CDD" id="cd16359">
    <property type="entry name" value="VOC_BsCatE_like_C"/>
    <property type="match status" value="1"/>
</dbReference>
<evidence type="ECO:0000259" key="1">
    <source>
        <dbReference type="PROSITE" id="PS51819"/>
    </source>
</evidence>
<dbReference type="EMBL" id="JRJU01000026">
    <property type="protein sequence ID" value="KHF38977.1"/>
    <property type="molecule type" value="Genomic_DNA"/>
</dbReference>
<proteinExistence type="predicted"/>
<keyword evidence="3" id="KW-1185">Reference proteome</keyword>
<evidence type="ECO:0000313" key="3">
    <source>
        <dbReference type="Proteomes" id="UP000030832"/>
    </source>
</evidence>
<dbReference type="InterPro" id="IPR037523">
    <property type="entry name" value="VOC_core"/>
</dbReference>
<dbReference type="RefSeq" id="WP_034631605.1">
    <property type="nucleotide sequence ID" value="NZ_JRJU01000026.1"/>
</dbReference>
<dbReference type="PANTHER" id="PTHR43279">
    <property type="entry name" value="CATECHOL-2,3-DIOXYGENASE"/>
    <property type="match status" value="1"/>
</dbReference>
<reference evidence="2 3" key="1">
    <citation type="submission" date="2014-09" db="EMBL/GenBank/DDBJ databases">
        <title>Genome sequencing and annotation of Bacillus Okhensis strain Kh10-101T.</title>
        <authorList>
            <person name="Prakash J.S."/>
        </authorList>
    </citation>
    <scope>NUCLEOTIDE SEQUENCE [LARGE SCALE GENOMIC DNA]</scope>
    <source>
        <strain evidence="3">Kh10-101T</strain>
    </source>
</reference>
<dbReference type="Gene3D" id="3.10.180.10">
    <property type="entry name" value="2,3-Dihydroxybiphenyl 1,2-Dioxygenase, domain 1"/>
    <property type="match status" value="2"/>
</dbReference>
<comment type="caution">
    <text evidence="2">The sequence shown here is derived from an EMBL/GenBank/DDBJ whole genome shotgun (WGS) entry which is preliminary data.</text>
</comment>
<feature type="domain" description="VOC" evidence="1">
    <location>
        <begin position="10"/>
        <end position="127"/>
    </location>
</feature>
<dbReference type="PANTHER" id="PTHR43279:SF1">
    <property type="entry name" value="CATECHOL-2,3-DIOXYGENASE"/>
    <property type="match status" value="1"/>
</dbReference>
<dbReference type="eggNOG" id="COG2514">
    <property type="taxonomic scope" value="Bacteria"/>
</dbReference>
<dbReference type="Pfam" id="PF00903">
    <property type="entry name" value="Glyoxalase"/>
    <property type="match status" value="2"/>
</dbReference>
<dbReference type="PROSITE" id="PS51819">
    <property type="entry name" value="VOC"/>
    <property type="match status" value="1"/>
</dbReference>
<dbReference type="CDD" id="cd07255">
    <property type="entry name" value="VOC_BsCatE_like_N"/>
    <property type="match status" value="1"/>
</dbReference>
<sequence>MTFALHPDTQLGPVKLKVSNLERSIAFYQEIIGFDILRKRDQIVELTADGKETLLILEEVSSGSMYQPGTTLGLYHVAILLPERSDLGLFLKHIIDKRIEIGSADHFVSEAIYLSDPDFNGLEIYRDRPREEWTKVASGDYTMVTERIDVEGLLDSTGEDVWHGLPPQTKIGHIHLHVRDLKESQDFYKSLGFEITVGNMTNVGMLFLAAGGYHHHIGLNIWAGPNALVRSKNAVGLAYYTVMLPNQDELTDLIDHLKATGHKPVEQEIGVWVVLDPIGIEIQLTTESSKNMEEK</sequence>